<reference evidence="1 2" key="1">
    <citation type="submission" date="2015-07" db="EMBL/GenBank/DDBJ databases">
        <title>Emmonsia species relationships and genome sequence.</title>
        <authorList>
            <person name="Cuomo C.A."/>
            <person name="Schwartz I.S."/>
            <person name="Kenyon C."/>
            <person name="de Hoog G.S."/>
            <person name="Govender N.P."/>
            <person name="Botha A."/>
            <person name="Moreno L."/>
            <person name="de Vries M."/>
            <person name="Munoz J.F."/>
            <person name="Stielow J.B."/>
        </authorList>
    </citation>
    <scope>NUCLEOTIDE SEQUENCE [LARGE SCALE GENOMIC DNA]</scope>
    <source>
        <strain evidence="1 2">CBS 136260</strain>
    </source>
</reference>
<dbReference type="AlphaFoldDB" id="A0A1B7NNF4"/>
<gene>
    <name evidence="1" type="ORF">ACJ72_07341</name>
</gene>
<evidence type="ECO:0000313" key="2">
    <source>
        <dbReference type="Proteomes" id="UP000091918"/>
    </source>
</evidence>
<comment type="caution">
    <text evidence="1">The sequence shown here is derived from an EMBL/GenBank/DDBJ whole genome shotgun (WGS) entry which is preliminary data.</text>
</comment>
<organism evidence="1 2">
    <name type="scientific">Emergomyces africanus</name>
    <dbReference type="NCBI Taxonomy" id="1955775"/>
    <lineage>
        <taxon>Eukaryota</taxon>
        <taxon>Fungi</taxon>
        <taxon>Dikarya</taxon>
        <taxon>Ascomycota</taxon>
        <taxon>Pezizomycotina</taxon>
        <taxon>Eurotiomycetes</taxon>
        <taxon>Eurotiomycetidae</taxon>
        <taxon>Onygenales</taxon>
        <taxon>Ajellomycetaceae</taxon>
        <taxon>Emergomyces</taxon>
    </lineage>
</organism>
<sequence>MRLVELEEWETGPVGALASDKASRDLIELIRNTWMDLGLVLLTPSNHIALGGLAPLPAKFENAGKL</sequence>
<evidence type="ECO:0000313" key="1">
    <source>
        <dbReference type="EMBL" id="OAX78353.1"/>
    </source>
</evidence>
<accession>A0A1B7NNF4</accession>
<keyword evidence="2" id="KW-1185">Reference proteome</keyword>
<dbReference type="EMBL" id="LGUA01001577">
    <property type="protein sequence ID" value="OAX78353.1"/>
    <property type="molecule type" value="Genomic_DNA"/>
</dbReference>
<dbReference type="Proteomes" id="UP000091918">
    <property type="component" value="Unassembled WGS sequence"/>
</dbReference>
<proteinExistence type="predicted"/>
<protein>
    <submittedName>
        <fullName evidence="1">Uncharacterized protein</fullName>
    </submittedName>
</protein>
<name>A0A1B7NNF4_9EURO</name>